<evidence type="ECO:0000313" key="1">
    <source>
        <dbReference type="EMBL" id="MEQ2562991.1"/>
    </source>
</evidence>
<name>A0ABV1HKY6_9FIRM</name>
<organism evidence="1 2">
    <name type="scientific">Ventrimonas faecis</name>
    <dbReference type="NCBI Taxonomy" id="3133170"/>
    <lineage>
        <taxon>Bacteria</taxon>
        <taxon>Bacillati</taxon>
        <taxon>Bacillota</taxon>
        <taxon>Clostridia</taxon>
        <taxon>Lachnospirales</taxon>
        <taxon>Lachnospiraceae</taxon>
        <taxon>Ventrimonas</taxon>
    </lineage>
</organism>
<gene>
    <name evidence="1" type="ORF">WMO41_07415</name>
</gene>
<dbReference type="Proteomes" id="UP001437460">
    <property type="component" value="Unassembled WGS sequence"/>
</dbReference>
<protein>
    <submittedName>
        <fullName evidence="1">Uncharacterized protein</fullName>
    </submittedName>
</protein>
<keyword evidence="2" id="KW-1185">Reference proteome</keyword>
<comment type="caution">
    <text evidence="1">The sequence shown here is derived from an EMBL/GenBank/DDBJ whole genome shotgun (WGS) entry which is preliminary data.</text>
</comment>
<proteinExistence type="predicted"/>
<evidence type="ECO:0000313" key="2">
    <source>
        <dbReference type="Proteomes" id="UP001437460"/>
    </source>
</evidence>
<sequence>MEKPGNKQDKESGKDWKLLFELYEILKKRVDAREEKMRDYVRKVGLTEKEKNKDEQQ</sequence>
<dbReference type="RefSeq" id="WP_349229204.1">
    <property type="nucleotide sequence ID" value="NZ_JBBMFJ010000012.1"/>
</dbReference>
<reference evidence="1 2" key="1">
    <citation type="submission" date="2024-03" db="EMBL/GenBank/DDBJ databases">
        <title>Human intestinal bacterial collection.</title>
        <authorList>
            <person name="Pauvert C."/>
            <person name="Hitch T.C.A."/>
            <person name="Clavel T."/>
        </authorList>
    </citation>
    <scope>NUCLEOTIDE SEQUENCE [LARGE SCALE GENOMIC DNA]</scope>
    <source>
        <strain evidence="1 2">CLA-AP-H27</strain>
    </source>
</reference>
<dbReference type="EMBL" id="JBBMFJ010000012">
    <property type="protein sequence ID" value="MEQ2562991.1"/>
    <property type="molecule type" value="Genomic_DNA"/>
</dbReference>
<accession>A0ABV1HKY6</accession>